<name>A0A037ZD82_9RHOB</name>
<dbReference type="SUPFAM" id="SSF54826">
    <property type="entry name" value="Enolase N-terminal domain-like"/>
    <property type="match status" value="1"/>
</dbReference>
<dbReference type="RefSeq" id="WP_035261731.1">
    <property type="nucleotide sequence ID" value="NZ_JFKE01000008.1"/>
</dbReference>
<dbReference type="PANTHER" id="PTHR48080">
    <property type="entry name" value="D-GALACTONATE DEHYDRATASE-RELATED"/>
    <property type="match status" value="1"/>
</dbReference>
<dbReference type="InterPro" id="IPR013341">
    <property type="entry name" value="Mandelate_racemase_N_dom"/>
</dbReference>
<dbReference type="EMBL" id="JFKE01000008">
    <property type="protein sequence ID" value="KAJ54409.1"/>
    <property type="molecule type" value="Genomic_DNA"/>
</dbReference>
<dbReference type="InterPro" id="IPR029017">
    <property type="entry name" value="Enolase-like_N"/>
</dbReference>
<dbReference type="STRING" id="1454373.ACMU_18450"/>
<evidence type="ECO:0000256" key="1">
    <source>
        <dbReference type="ARBA" id="ARBA00023239"/>
    </source>
</evidence>
<dbReference type="InterPro" id="IPR034593">
    <property type="entry name" value="DgoD-like"/>
</dbReference>
<feature type="domain" description="Mandelate racemase/muconate lactonizing enzyme C-terminal" evidence="2">
    <location>
        <begin position="166"/>
        <end position="263"/>
    </location>
</feature>
<accession>A0A037ZD82</accession>
<dbReference type="SMART" id="SM00922">
    <property type="entry name" value="MR_MLE"/>
    <property type="match status" value="1"/>
</dbReference>
<dbReference type="SFLD" id="SFLDS00001">
    <property type="entry name" value="Enolase"/>
    <property type="match status" value="1"/>
</dbReference>
<evidence type="ECO:0000259" key="2">
    <source>
        <dbReference type="SMART" id="SM00922"/>
    </source>
</evidence>
<keyword evidence="4" id="KW-1185">Reference proteome</keyword>
<sequence>MPDRVVSVDIFLFERPRDTPYLGGVGADETMIDTRYVVRGFNGTVYPLNDRSLVVRVRTAGGVEGWGETYGLIAPKATAAIIADLLGPYLCTLQLGHPAAAWQSLYDLQRNRGYWGGYYADALAALDIALWDIYAQNMGQSLQAAMGRPGGGRLPGYISGLPADTGAARLDMAQHWAAQGFDALKIPISATDDGDVVGEFARLRAGLGADHKIALDMHWAFAPQDAIALAADLAVHDPWFLEAPVAPEDIAAQVAVAKGIEAPLALGEEWRTDWDYAPRAGHGIPAILQPEMGHTGITQFQAIAKRGAANNAQLIPHATIGLGIFMAASLRASLACGATCHEFQHSVYGRNAALLEGSAPCEAGHFIIGDSPGLGVKPTAEAFEMLSKIEI</sequence>
<gene>
    <name evidence="3" type="ORF">ACMU_18450</name>
</gene>
<keyword evidence="1" id="KW-0456">Lyase</keyword>
<dbReference type="InterPro" id="IPR013342">
    <property type="entry name" value="Mandelate_racemase_C"/>
</dbReference>
<evidence type="ECO:0000313" key="3">
    <source>
        <dbReference type="EMBL" id="KAJ54409.1"/>
    </source>
</evidence>
<reference evidence="3 4" key="1">
    <citation type="submission" date="2014-03" db="EMBL/GenBank/DDBJ databases">
        <title>Draft Genome Sequence of Actibacterium mucosum KCTC 23349, a Marine Alphaproteobacterium with Complex Ionic Requirements Isolated from Mediterranean Seawater at Malvarrosa Beach, Valencia, Spain.</title>
        <authorList>
            <person name="Arahal D.R."/>
            <person name="Shao Z."/>
            <person name="Lai Q."/>
            <person name="Pujalte M.J."/>
        </authorList>
    </citation>
    <scope>NUCLEOTIDE SEQUENCE [LARGE SCALE GENOMIC DNA]</scope>
    <source>
        <strain evidence="3 4">KCTC 23349</strain>
    </source>
</reference>
<dbReference type="SUPFAM" id="SSF51604">
    <property type="entry name" value="Enolase C-terminal domain-like"/>
    <property type="match status" value="1"/>
</dbReference>
<proteinExistence type="predicted"/>
<dbReference type="AlphaFoldDB" id="A0A037ZD82"/>
<dbReference type="Pfam" id="PF13378">
    <property type="entry name" value="MR_MLE_C"/>
    <property type="match status" value="1"/>
</dbReference>
<dbReference type="InterPro" id="IPR029065">
    <property type="entry name" value="Enolase_C-like"/>
</dbReference>
<dbReference type="Proteomes" id="UP000026249">
    <property type="component" value="Unassembled WGS sequence"/>
</dbReference>
<organism evidence="3 4">
    <name type="scientific">Actibacterium mucosum KCTC 23349</name>
    <dbReference type="NCBI Taxonomy" id="1454373"/>
    <lineage>
        <taxon>Bacteria</taxon>
        <taxon>Pseudomonadati</taxon>
        <taxon>Pseudomonadota</taxon>
        <taxon>Alphaproteobacteria</taxon>
        <taxon>Rhodobacterales</taxon>
        <taxon>Roseobacteraceae</taxon>
        <taxon>Actibacterium</taxon>
    </lineage>
</organism>
<evidence type="ECO:0000313" key="4">
    <source>
        <dbReference type="Proteomes" id="UP000026249"/>
    </source>
</evidence>
<dbReference type="Gene3D" id="3.20.20.120">
    <property type="entry name" value="Enolase-like C-terminal domain"/>
    <property type="match status" value="1"/>
</dbReference>
<dbReference type="Pfam" id="PF02746">
    <property type="entry name" value="MR_MLE_N"/>
    <property type="match status" value="1"/>
</dbReference>
<dbReference type="GO" id="GO:0016829">
    <property type="term" value="F:lyase activity"/>
    <property type="evidence" value="ECO:0007669"/>
    <property type="project" value="UniProtKB-KW"/>
</dbReference>
<protein>
    <recommendedName>
        <fullName evidence="2">Mandelate racemase/muconate lactonizing enzyme C-terminal domain-containing protein</fullName>
    </recommendedName>
</protein>
<comment type="caution">
    <text evidence="3">The sequence shown here is derived from an EMBL/GenBank/DDBJ whole genome shotgun (WGS) entry which is preliminary data.</text>
</comment>
<dbReference type="Gene3D" id="3.30.390.10">
    <property type="entry name" value="Enolase-like, N-terminal domain"/>
    <property type="match status" value="1"/>
</dbReference>
<dbReference type="PANTHER" id="PTHR48080:SF2">
    <property type="entry name" value="D-GALACTONATE DEHYDRATASE"/>
    <property type="match status" value="1"/>
</dbReference>
<dbReference type="OrthoDB" id="9802699at2"/>
<dbReference type="InterPro" id="IPR036849">
    <property type="entry name" value="Enolase-like_C_sf"/>
</dbReference>